<keyword evidence="4 5" id="KW-0418">Kinase</keyword>
<dbReference type="PANTHER" id="PTHR31756:SF3">
    <property type="entry name" value="PYRUVATE, PHOSPHATE DIKINASE REGULATORY PROTEIN 1, CHLOROPLASTIC"/>
    <property type="match status" value="1"/>
</dbReference>
<dbReference type="RefSeq" id="WP_341725551.1">
    <property type="nucleotide sequence ID" value="NZ_JBBWWT010000003.1"/>
</dbReference>
<dbReference type="EC" id="2.7.4.28" evidence="5"/>
<keyword evidence="2 5" id="KW-0808">Transferase</keyword>
<dbReference type="PANTHER" id="PTHR31756">
    <property type="entry name" value="PYRUVATE, PHOSPHATE DIKINASE REGULATORY PROTEIN 1, CHLOROPLASTIC"/>
    <property type="match status" value="1"/>
</dbReference>
<dbReference type="GO" id="GO:0016740">
    <property type="term" value="F:transferase activity"/>
    <property type="evidence" value="ECO:0007669"/>
    <property type="project" value="UniProtKB-KW"/>
</dbReference>
<dbReference type="InterPro" id="IPR026530">
    <property type="entry name" value="PSRP"/>
</dbReference>
<evidence type="ECO:0000256" key="3">
    <source>
        <dbReference type="ARBA" id="ARBA00022741"/>
    </source>
</evidence>
<comment type="caution">
    <text evidence="6">The sequence shown here is derived from an EMBL/GenBank/DDBJ whole genome shotgun (WGS) entry which is preliminary data.</text>
</comment>
<gene>
    <name evidence="6" type="ORF">AAD027_08285</name>
</gene>
<comment type="function">
    <text evidence="5">Bifunctional serine/threonine kinase and phosphorylase involved in the regulation of the phosphoenolpyruvate synthase (PEPS) by catalyzing its phosphorylation/dephosphorylation.</text>
</comment>
<evidence type="ECO:0000256" key="4">
    <source>
        <dbReference type="ARBA" id="ARBA00022777"/>
    </source>
</evidence>
<evidence type="ECO:0000313" key="7">
    <source>
        <dbReference type="Proteomes" id="UP001459204"/>
    </source>
</evidence>
<evidence type="ECO:0000256" key="5">
    <source>
        <dbReference type="HAMAP-Rule" id="MF_01062"/>
    </source>
</evidence>
<dbReference type="EMBL" id="JBBWWT010000003">
    <property type="protein sequence ID" value="MEL1264367.1"/>
    <property type="molecule type" value="Genomic_DNA"/>
</dbReference>
<reference evidence="6 7" key="1">
    <citation type="submission" date="2024-04" db="EMBL/GenBank/DDBJ databases">
        <title>Draft genome sequence of Pseudoxanthomonas putridarboris WD12.</title>
        <authorList>
            <person name="Oh J."/>
        </authorList>
    </citation>
    <scope>NUCLEOTIDE SEQUENCE [LARGE SCALE GENOMIC DNA]</scope>
    <source>
        <strain evidence="6 7">WD12</strain>
    </source>
</reference>
<comment type="similarity">
    <text evidence="5">Belongs to the pyruvate, phosphate/water dikinase regulatory protein family. PSRP subfamily.</text>
</comment>
<comment type="catalytic activity">
    <reaction evidence="5">
        <text>[pyruvate, water dikinase] + ADP = [pyruvate, water dikinase]-phosphate + AMP + H(+)</text>
        <dbReference type="Rhea" id="RHEA:46020"/>
        <dbReference type="Rhea" id="RHEA-COMP:11425"/>
        <dbReference type="Rhea" id="RHEA-COMP:11426"/>
        <dbReference type="ChEBI" id="CHEBI:15378"/>
        <dbReference type="ChEBI" id="CHEBI:43176"/>
        <dbReference type="ChEBI" id="CHEBI:68546"/>
        <dbReference type="ChEBI" id="CHEBI:456215"/>
        <dbReference type="ChEBI" id="CHEBI:456216"/>
        <dbReference type="EC" id="2.7.11.33"/>
    </reaction>
</comment>
<accession>A0ABU9IZG0</accession>
<keyword evidence="1 5" id="KW-0723">Serine/threonine-protein kinase</keyword>
<keyword evidence="6" id="KW-0670">Pyruvate</keyword>
<feature type="binding site" evidence="5">
    <location>
        <begin position="153"/>
        <end position="160"/>
    </location>
    <ligand>
        <name>ADP</name>
        <dbReference type="ChEBI" id="CHEBI:456216"/>
    </ligand>
</feature>
<dbReference type="EC" id="2.7.11.33" evidence="5"/>
<evidence type="ECO:0000313" key="6">
    <source>
        <dbReference type="EMBL" id="MEL1264367.1"/>
    </source>
</evidence>
<keyword evidence="3 5" id="KW-0547">Nucleotide-binding</keyword>
<dbReference type="Proteomes" id="UP001459204">
    <property type="component" value="Unassembled WGS sequence"/>
</dbReference>
<protein>
    <recommendedName>
        <fullName evidence="5">Putative phosphoenolpyruvate synthase regulatory protein</fullName>
        <shortName evidence="5">PEP synthase regulatory protein</shortName>
        <shortName evidence="5">PSRP</shortName>
        <ecNumber evidence="5">2.7.11.33</ecNumber>
        <ecNumber evidence="5">2.7.4.28</ecNumber>
    </recommendedName>
    <alternativeName>
        <fullName evidence="5">Pyruvate, water dikinase regulatory protein</fullName>
    </alternativeName>
</protein>
<name>A0ABU9IZG0_9GAMM</name>
<comment type="catalytic activity">
    <reaction evidence="5">
        <text>[pyruvate, water dikinase]-phosphate + phosphate + H(+) = [pyruvate, water dikinase] + diphosphate</text>
        <dbReference type="Rhea" id="RHEA:48580"/>
        <dbReference type="Rhea" id="RHEA-COMP:11425"/>
        <dbReference type="Rhea" id="RHEA-COMP:11426"/>
        <dbReference type="ChEBI" id="CHEBI:15378"/>
        <dbReference type="ChEBI" id="CHEBI:33019"/>
        <dbReference type="ChEBI" id="CHEBI:43176"/>
        <dbReference type="ChEBI" id="CHEBI:43474"/>
        <dbReference type="ChEBI" id="CHEBI:68546"/>
        <dbReference type="EC" id="2.7.4.28"/>
    </reaction>
</comment>
<dbReference type="InterPro" id="IPR005177">
    <property type="entry name" value="Kinase-pyrophosphorylase"/>
</dbReference>
<proteinExistence type="inferred from homology"/>
<evidence type="ECO:0000256" key="1">
    <source>
        <dbReference type="ARBA" id="ARBA00022527"/>
    </source>
</evidence>
<dbReference type="Pfam" id="PF03618">
    <property type="entry name" value="Kinase-PPPase"/>
    <property type="match status" value="1"/>
</dbReference>
<sequence length="273" mass="30790">MSELRPVFYVSDGTGITAETIGHSLLTQFAGVRFQTDRISFVDDEDKARDAADRIRRAGEKLGSRPIVVNSCVDPQLSGWLAESGALMLDVFAPFIEPLERELGQQRQSRVGQAHGLVDFETYHRRINAMNFALTHDDGMAVNYDEADVILVAVSRAGKTPTCVYLALHYGIRAANYPLTDGDLETDRLPPRLRPYRRKLFALTIDPERLHQIRQERRPNSTYAKMETCKREVTAAEAMFQVERLPTLSTTNKSIEEISSKVLSTLGLQREMF</sequence>
<dbReference type="HAMAP" id="MF_01062">
    <property type="entry name" value="PSRP"/>
    <property type="match status" value="1"/>
</dbReference>
<evidence type="ECO:0000256" key="2">
    <source>
        <dbReference type="ARBA" id="ARBA00022679"/>
    </source>
</evidence>
<dbReference type="NCBIfam" id="NF003742">
    <property type="entry name" value="PRK05339.1"/>
    <property type="match status" value="1"/>
</dbReference>
<keyword evidence="7" id="KW-1185">Reference proteome</keyword>
<organism evidence="6 7">
    <name type="scientific">Pseudoxanthomonas putridarboris</name>
    <dbReference type="NCBI Taxonomy" id="752605"/>
    <lineage>
        <taxon>Bacteria</taxon>
        <taxon>Pseudomonadati</taxon>
        <taxon>Pseudomonadota</taxon>
        <taxon>Gammaproteobacteria</taxon>
        <taxon>Lysobacterales</taxon>
        <taxon>Lysobacteraceae</taxon>
        <taxon>Pseudoxanthomonas</taxon>
    </lineage>
</organism>